<dbReference type="CDD" id="cd12912">
    <property type="entry name" value="PDC2_MCP_like"/>
    <property type="match status" value="1"/>
</dbReference>
<comment type="caution">
    <text evidence="14">The sequence shown here is derived from an EMBL/GenBank/DDBJ whole genome shotgun (WGS) entry which is preliminary data.</text>
</comment>
<keyword evidence="5 11" id="KW-0812">Transmembrane</keyword>
<dbReference type="InterPro" id="IPR003660">
    <property type="entry name" value="HAMP_dom"/>
</dbReference>
<evidence type="ECO:0000313" key="14">
    <source>
        <dbReference type="EMBL" id="MFD1206736.1"/>
    </source>
</evidence>
<evidence type="ECO:0000313" key="15">
    <source>
        <dbReference type="Proteomes" id="UP001597231"/>
    </source>
</evidence>
<evidence type="ECO:0000256" key="10">
    <source>
        <dbReference type="PROSITE-ProRule" id="PRU00284"/>
    </source>
</evidence>
<evidence type="ECO:0000256" key="6">
    <source>
        <dbReference type="ARBA" id="ARBA00022989"/>
    </source>
</evidence>
<dbReference type="RefSeq" id="WP_381482365.1">
    <property type="nucleotide sequence ID" value="NZ_JBHTLT010000128.1"/>
</dbReference>
<evidence type="ECO:0000256" key="4">
    <source>
        <dbReference type="ARBA" id="ARBA00022500"/>
    </source>
</evidence>
<feature type="domain" description="Methyl-accepting transducer" evidence="12">
    <location>
        <begin position="379"/>
        <end position="629"/>
    </location>
</feature>
<name>A0ABW3U0U7_9BACL</name>
<dbReference type="CDD" id="cd06225">
    <property type="entry name" value="HAMP"/>
    <property type="match status" value="1"/>
</dbReference>
<comment type="similarity">
    <text evidence="9">Belongs to the methyl-accepting chemotaxis (MCP) protein family.</text>
</comment>
<reference evidence="15" key="1">
    <citation type="journal article" date="2019" name="Int. J. Syst. Evol. Microbiol.">
        <title>The Global Catalogue of Microorganisms (GCM) 10K type strain sequencing project: providing services to taxonomists for standard genome sequencing and annotation.</title>
        <authorList>
            <consortium name="The Broad Institute Genomics Platform"/>
            <consortium name="The Broad Institute Genome Sequencing Center for Infectious Disease"/>
            <person name="Wu L."/>
            <person name="Ma J."/>
        </authorList>
    </citation>
    <scope>NUCLEOTIDE SEQUENCE [LARGE SCALE GENOMIC DNA]</scope>
    <source>
        <strain evidence="15">CCUG 53915</strain>
    </source>
</reference>
<evidence type="ECO:0000256" key="3">
    <source>
        <dbReference type="ARBA" id="ARBA00022481"/>
    </source>
</evidence>
<accession>A0ABW3U0U7</accession>
<dbReference type="InterPro" id="IPR029151">
    <property type="entry name" value="Sensor-like_sf"/>
</dbReference>
<dbReference type="CDD" id="cd12913">
    <property type="entry name" value="PDC1_MCP_like"/>
    <property type="match status" value="1"/>
</dbReference>
<sequence>MFKSIKTKIIVTVSVLFIIGISIMTALSILHVKEKTRESIVGQSETLIHEIGAFVENFIDLHEKGLTQLSNSSHLTDFADADGNYAEYLPAMEKEFNSFLKLYDNTSMLYFALPSKEMLTVPKADLGSDYNPTEFEWYQEAAANPEKVYWTEPHIDRATGEYSISAMKAVQKDGKLIGVLGLDIRMDQLAAAISTKDIGHNGFLALFDAQGTAMVHPESAGENLMDAPYVEEMFHYENGKERGDIQFTHEGVSKINTFATVSGLGWKIAAIYSTKEIDQLSNSLKLWMIIIEVGILILFIVVLYPVINRTVKPIQKLKALMQAVSAGDLTVRSTIQSKDEIGELGDYFNKMIEDTNRVIALVNQSAEDVRTHSEGLSATAEQTNASSNEVAHAIGDIANGASRSAGEAEAVTERAELLGKEINTITGKTAQMQELATKAGDMNSSGQTQMNELKQSFEGWEIEMKSMAEVIDTLEEKVMAINGVMETITEISSQTNLLALNASIEAARAGEHGKGFAVVAEEVRKLAEQSARSTEEVKATVIELQEGAKQVSQQMIDTRENFHQQCIVVNDTEVTFDQLTTVMTDMEISINSIYQEIQKVAVHKDEVSETIQTMVATSQETAAACEEVNASTDEQVRAIQTVTEAAETLTDLSEELSKAVNRFKI</sequence>
<comment type="subcellular location">
    <subcellularLocation>
        <location evidence="1">Cell membrane</location>
        <topology evidence="1">Multi-pass membrane protein</topology>
    </subcellularLocation>
</comment>
<keyword evidence="6 11" id="KW-1133">Transmembrane helix</keyword>
<dbReference type="EMBL" id="JBHTLT010000128">
    <property type="protein sequence ID" value="MFD1206736.1"/>
    <property type="molecule type" value="Genomic_DNA"/>
</dbReference>
<evidence type="ECO:0000256" key="11">
    <source>
        <dbReference type="SAM" id="Phobius"/>
    </source>
</evidence>
<keyword evidence="15" id="KW-1185">Reference proteome</keyword>
<dbReference type="Pfam" id="PF00672">
    <property type="entry name" value="HAMP"/>
    <property type="match status" value="1"/>
</dbReference>
<protein>
    <submittedName>
        <fullName evidence="14">Methyl-accepting chemotaxis protein</fullName>
    </submittedName>
</protein>
<evidence type="ECO:0000259" key="12">
    <source>
        <dbReference type="PROSITE" id="PS50111"/>
    </source>
</evidence>
<evidence type="ECO:0000256" key="8">
    <source>
        <dbReference type="ARBA" id="ARBA00023224"/>
    </source>
</evidence>
<feature type="domain" description="HAMP" evidence="13">
    <location>
        <begin position="308"/>
        <end position="360"/>
    </location>
</feature>
<evidence type="ECO:0000256" key="1">
    <source>
        <dbReference type="ARBA" id="ARBA00004651"/>
    </source>
</evidence>
<dbReference type="PANTHER" id="PTHR32089">
    <property type="entry name" value="METHYL-ACCEPTING CHEMOTAXIS PROTEIN MCPB"/>
    <property type="match status" value="1"/>
</dbReference>
<evidence type="ECO:0000256" key="5">
    <source>
        <dbReference type="ARBA" id="ARBA00022692"/>
    </source>
</evidence>
<dbReference type="SMART" id="SM00283">
    <property type="entry name" value="MA"/>
    <property type="match status" value="1"/>
</dbReference>
<organism evidence="14 15">
    <name type="scientific">Sporosarcina contaminans</name>
    <dbReference type="NCBI Taxonomy" id="633403"/>
    <lineage>
        <taxon>Bacteria</taxon>
        <taxon>Bacillati</taxon>
        <taxon>Bacillota</taxon>
        <taxon>Bacilli</taxon>
        <taxon>Bacillales</taxon>
        <taxon>Caryophanaceae</taxon>
        <taxon>Sporosarcina</taxon>
    </lineage>
</organism>
<keyword evidence="3" id="KW-0488">Methylation</keyword>
<evidence type="ECO:0000256" key="9">
    <source>
        <dbReference type="ARBA" id="ARBA00029447"/>
    </source>
</evidence>
<dbReference type="PROSITE" id="PS50111">
    <property type="entry name" value="CHEMOTAXIS_TRANSDUC_2"/>
    <property type="match status" value="1"/>
</dbReference>
<feature type="transmembrane region" description="Helical" evidence="11">
    <location>
        <begin position="9"/>
        <end position="30"/>
    </location>
</feature>
<dbReference type="Gene3D" id="6.10.340.10">
    <property type="match status" value="1"/>
</dbReference>
<keyword evidence="7 11" id="KW-0472">Membrane</keyword>
<dbReference type="InterPro" id="IPR033479">
    <property type="entry name" value="dCache_1"/>
</dbReference>
<evidence type="ECO:0000256" key="7">
    <source>
        <dbReference type="ARBA" id="ARBA00023136"/>
    </source>
</evidence>
<dbReference type="Proteomes" id="UP001597231">
    <property type="component" value="Unassembled WGS sequence"/>
</dbReference>
<dbReference type="SUPFAM" id="SSF103190">
    <property type="entry name" value="Sensory domain-like"/>
    <property type="match status" value="1"/>
</dbReference>
<proteinExistence type="inferred from homology"/>
<dbReference type="PANTHER" id="PTHR32089:SF114">
    <property type="entry name" value="METHYL-ACCEPTING CHEMOTAXIS PROTEIN MCPB"/>
    <property type="match status" value="1"/>
</dbReference>
<dbReference type="SMART" id="SM00304">
    <property type="entry name" value="HAMP"/>
    <property type="match status" value="1"/>
</dbReference>
<dbReference type="InterPro" id="IPR004089">
    <property type="entry name" value="MCPsignal_dom"/>
</dbReference>
<dbReference type="Pfam" id="PF00015">
    <property type="entry name" value="MCPsignal"/>
    <property type="match status" value="1"/>
</dbReference>
<dbReference type="Gene3D" id="1.10.287.950">
    <property type="entry name" value="Methyl-accepting chemotaxis protein"/>
    <property type="match status" value="1"/>
</dbReference>
<feature type="transmembrane region" description="Helical" evidence="11">
    <location>
        <begin position="286"/>
        <end position="307"/>
    </location>
</feature>
<evidence type="ECO:0000256" key="2">
    <source>
        <dbReference type="ARBA" id="ARBA00022475"/>
    </source>
</evidence>
<keyword evidence="2" id="KW-1003">Cell membrane</keyword>
<evidence type="ECO:0000259" key="13">
    <source>
        <dbReference type="PROSITE" id="PS50885"/>
    </source>
</evidence>
<dbReference type="PROSITE" id="PS50885">
    <property type="entry name" value="HAMP"/>
    <property type="match status" value="1"/>
</dbReference>
<keyword evidence="8 10" id="KW-0807">Transducer</keyword>
<gene>
    <name evidence="14" type="ORF">ACFQ38_16690</name>
</gene>
<dbReference type="Pfam" id="PF02743">
    <property type="entry name" value="dCache_1"/>
    <property type="match status" value="1"/>
</dbReference>
<keyword evidence="4" id="KW-0145">Chemotaxis</keyword>
<dbReference type="SUPFAM" id="SSF58104">
    <property type="entry name" value="Methyl-accepting chemotaxis protein (MCP) signaling domain"/>
    <property type="match status" value="1"/>
</dbReference>
<dbReference type="Gene3D" id="3.30.450.20">
    <property type="entry name" value="PAS domain"/>
    <property type="match status" value="1"/>
</dbReference>